<dbReference type="InterPro" id="IPR050309">
    <property type="entry name" value="Type-B_Carboxylest/Lipase"/>
</dbReference>
<dbReference type="EC" id="3.1.1.-" evidence="3"/>
<feature type="domain" description="Carboxylesterase type B" evidence="4">
    <location>
        <begin position="38"/>
        <end position="381"/>
    </location>
</feature>
<dbReference type="InterPro" id="IPR002018">
    <property type="entry name" value="CarbesteraseB"/>
</dbReference>
<keyword evidence="2 3" id="KW-0378">Hydrolase</keyword>
<dbReference type="GO" id="GO:0017000">
    <property type="term" value="P:antibiotic biosynthetic process"/>
    <property type="evidence" value="ECO:0007669"/>
    <property type="project" value="UniProtKB-ARBA"/>
</dbReference>
<evidence type="ECO:0000313" key="6">
    <source>
        <dbReference type="Proteomes" id="UP001215712"/>
    </source>
</evidence>
<dbReference type="Pfam" id="PF00135">
    <property type="entry name" value="COesterase"/>
    <property type="match status" value="2"/>
</dbReference>
<evidence type="ECO:0000256" key="2">
    <source>
        <dbReference type="ARBA" id="ARBA00022801"/>
    </source>
</evidence>
<dbReference type="InterPro" id="IPR029058">
    <property type="entry name" value="AB_hydrolase_fold"/>
</dbReference>
<evidence type="ECO:0000256" key="3">
    <source>
        <dbReference type="RuleBase" id="RU361235"/>
    </source>
</evidence>
<name>A0AAD6MT18_9EURO</name>
<feature type="domain" description="Carboxylesterase type B" evidence="4">
    <location>
        <begin position="396"/>
        <end position="509"/>
    </location>
</feature>
<evidence type="ECO:0000259" key="4">
    <source>
        <dbReference type="Pfam" id="PF00135"/>
    </source>
</evidence>
<dbReference type="PROSITE" id="PS00122">
    <property type="entry name" value="CARBOXYLESTERASE_B_1"/>
    <property type="match status" value="1"/>
</dbReference>
<dbReference type="EMBL" id="JAQJAN010000013">
    <property type="protein sequence ID" value="KAJ5712595.1"/>
    <property type="molecule type" value="Genomic_DNA"/>
</dbReference>
<dbReference type="GO" id="GO:0072330">
    <property type="term" value="P:monocarboxylic acid biosynthetic process"/>
    <property type="evidence" value="ECO:0007669"/>
    <property type="project" value="UniProtKB-ARBA"/>
</dbReference>
<gene>
    <name evidence="5" type="ORF">N7493_009063</name>
</gene>
<evidence type="ECO:0000256" key="1">
    <source>
        <dbReference type="ARBA" id="ARBA00005964"/>
    </source>
</evidence>
<dbReference type="AlphaFoldDB" id="A0AAD6MT18"/>
<dbReference type="PANTHER" id="PTHR11559">
    <property type="entry name" value="CARBOXYLESTERASE"/>
    <property type="match status" value="1"/>
</dbReference>
<sequence length="539" mass="58538">MAWLSKLIQYLTILAVTIPPTFSSQCPGPDCSNKAVNSSVKTSNGLIIGHPALQFPDVNEFLGVPYASAPIGDLRFAAPVNLRSSRGVVANHYGPYVSAPILENCPTSNDAFPSFPGMTPQEPKIINAFLKVNGTQSEDCLYLNIWAKPDSSKLKPVMLWIHGGRFVITSAESLNYDGQTLAAKHDVIVVTINYRLNIFGFSGAPGLPQNVGLLDQRMAVEWVHRNIKAFGGDPDRITVFGSSAGGTSVDLYSYAWAHDPIVSGIISHSGTALSYKPNTPEQSSNAFFSASKSLGCGGHTAKPEQVVECMRQKPWQDVFNASLQVPLVQTVTIPEPVFHPVVDGITVFSDYAKRSSEGKFARVPFLVTSNNNEAGFYRLAAQAANITVSDETWNEFNLAAFTCPSGKAAKDRIANGVPAWQARYFGDWENLRLYAGSGAYHGSDLPMIFGNVERIAGLPDSEAEKKVSRYMASAWVAFATDPGNGLKKFGWPKYNLHEKTIAGLAYDNKPDVRFLEPRQFDSRCAELEGKSLIVGDGAI</sequence>
<dbReference type="InterPro" id="IPR019826">
    <property type="entry name" value="Carboxylesterase_B_AS"/>
</dbReference>
<dbReference type="Gene3D" id="3.40.50.1820">
    <property type="entry name" value="alpha/beta hydrolase"/>
    <property type="match status" value="2"/>
</dbReference>
<keyword evidence="6" id="KW-1185">Reference proteome</keyword>
<proteinExistence type="inferred from homology"/>
<keyword evidence="3" id="KW-0732">Signal</keyword>
<dbReference type="Proteomes" id="UP001215712">
    <property type="component" value="Unassembled WGS sequence"/>
</dbReference>
<feature type="chain" id="PRO_5041774761" description="Carboxylic ester hydrolase" evidence="3">
    <location>
        <begin position="24"/>
        <end position="539"/>
    </location>
</feature>
<comment type="caution">
    <text evidence="5">The sequence shown here is derived from an EMBL/GenBank/DDBJ whole genome shotgun (WGS) entry which is preliminary data.</text>
</comment>
<accession>A0AAD6MT18</accession>
<reference evidence="5" key="1">
    <citation type="journal article" date="2023" name="IMA Fungus">
        <title>Comparative genomic study of the Penicillium genus elucidates a diverse pangenome and 15 lateral gene transfer events.</title>
        <authorList>
            <person name="Petersen C."/>
            <person name="Sorensen T."/>
            <person name="Nielsen M.R."/>
            <person name="Sondergaard T.E."/>
            <person name="Sorensen J.L."/>
            <person name="Fitzpatrick D.A."/>
            <person name="Frisvad J.C."/>
            <person name="Nielsen K.L."/>
        </authorList>
    </citation>
    <scope>NUCLEOTIDE SEQUENCE</scope>
    <source>
        <strain evidence="5">IBT 17514</strain>
    </source>
</reference>
<organism evidence="5 6">
    <name type="scientific">Penicillium malachiteum</name>
    <dbReference type="NCBI Taxonomy" id="1324776"/>
    <lineage>
        <taxon>Eukaryota</taxon>
        <taxon>Fungi</taxon>
        <taxon>Dikarya</taxon>
        <taxon>Ascomycota</taxon>
        <taxon>Pezizomycotina</taxon>
        <taxon>Eurotiomycetes</taxon>
        <taxon>Eurotiomycetidae</taxon>
        <taxon>Eurotiales</taxon>
        <taxon>Aspergillaceae</taxon>
        <taxon>Penicillium</taxon>
    </lineage>
</organism>
<protein>
    <recommendedName>
        <fullName evidence="3">Carboxylic ester hydrolase</fullName>
        <ecNumber evidence="3">3.1.1.-</ecNumber>
    </recommendedName>
</protein>
<dbReference type="GO" id="GO:0016787">
    <property type="term" value="F:hydrolase activity"/>
    <property type="evidence" value="ECO:0007669"/>
    <property type="project" value="UniProtKB-KW"/>
</dbReference>
<feature type="signal peptide" evidence="3">
    <location>
        <begin position="1"/>
        <end position="23"/>
    </location>
</feature>
<comment type="similarity">
    <text evidence="1 3">Belongs to the type-B carboxylesterase/lipase family.</text>
</comment>
<evidence type="ECO:0000313" key="5">
    <source>
        <dbReference type="EMBL" id="KAJ5712595.1"/>
    </source>
</evidence>
<reference evidence="5" key="2">
    <citation type="submission" date="2023-01" db="EMBL/GenBank/DDBJ databases">
        <authorList>
            <person name="Petersen C."/>
        </authorList>
    </citation>
    <scope>NUCLEOTIDE SEQUENCE</scope>
    <source>
        <strain evidence="5">IBT 17514</strain>
    </source>
</reference>
<dbReference type="SUPFAM" id="SSF53474">
    <property type="entry name" value="alpha/beta-Hydrolases"/>
    <property type="match status" value="1"/>
</dbReference>